<feature type="region of interest" description="Disordered" evidence="1">
    <location>
        <begin position="450"/>
        <end position="713"/>
    </location>
</feature>
<dbReference type="InterPro" id="IPR046489">
    <property type="entry name" value="DUF6582"/>
</dbReference>
<proteinExistence type="predicted"/>
<accession>A0A0F9PQS3</accession>
<feature type="compositionally biased region" description="Basic and acidic residues" evidence="1">
    <location>
        <begin position="458"/>
        <end position="467"/>
    </location>
</feature>
<dbReference type="AlphaFoldDB" id="A0A0F9PQS3"/>
<feature type="compositionally biased region" description="Basic and acidic residues" evidence="1">
    <location>
        <begin position="675"/>
        <end position="697"/>
    </location>
</feature>
<organism evidence="2">
    <name type="scientific">marine sediment metagenome</name>
    <dbReference type="NCBI Taxonomy" id="412755"/>
    <lineage>
        <taxon>unclassified sequences</taxon>
        <taxon>metagenomes</taxon>
        <taxon>ecological metagenomes</taxon>
    </lineage>
</organism>
<sequence>SEDEDAAAPGVGGHPEIVQIQPEGRRDTVNHACPAGMMFDFVLRECIPLNKDTRMASETASVLTDEEKQELARHLHGKVAMTTPDPLDSHTHLATLDLEGNGNTSIEGFGEEAHSHGVSGYVVKDHKAGKYVSRHFGHALPQEVYEYGDEESKDAPAEVYVDNKFASLSTIEGVDFGLPAKQLFPLDTKEQAEQVMNAYDQLKRDLTPAEQTTLLHNLTIAASKYNIADAFVNLPTVTASTEWINQVFKREWQKVVASLEEEENKEEAAPLGSKRKALPDSAFGVPAKRKFPLDSCNRVRNAMARFNQSKGLTSSEKATLRRKILARAKACGIKIESFGKATTEAEFAQVVVDLRRAQAAEVKSSIEERYTAKEELRHHNPSEHRGPCPPGMIWDAAQKRCGRTQGFVDKVKANHSEIIAKQPEGRRDTVNHQCPAGWFFDYGQRKCLPLDPSQKEGTTTEKAERDLTPQPKGRPVRLPIDCPKDTIWNKDRNECIPLDSSKKTKSEEEEAALPDFIQKMIDKKKGKNGDDKDKKKKKKGNPFGKKSKSEEEDAAEHPTTTTNGPGKKKGPGCPEGQFMNPVTKKCMPRKGAFKGNSDQEAADVIPGNREGLVPPPAGQVNLPSDCPPNTAFDAKLNICRPIDSRDKNRPSGVSPESPKSTADDVEELTPARLIQELDRILSEQDENKPKSRVDAKDLPNAAFPPSTVGSEKRVLMHHTPDVEDPYDTNSVDIGRLRNALARASKVDGFSEKAIEDALDHLLYHAREVVTAAHEKKE</sequence>
<feature type="compositionally biased region" description="Basic and acidic residues" evidence="1">
    <location>
        <begin position="482"/>
        <end position="506"/>
    </location>
</feature>
<evidence type="ECO:0000313" key="2">
    <source>
        <dbReference type="EMBL" id="KKN03406.1"/>
    </source>
</evidence>
<protein>
    <submittedName>
        <fullName evidence="2">Uncharacterized protein</fullName>
    </submittedName>
</protein>
<name>A0A0F9PQS3_9ZZZZ</name>
<comment type="caution">
    <text evidence="2">The sequence shown here is derived from an EMBL/GenBank/DDBJ whole genome shotgun (WGS) entry which is preliminary data.</text>
</comment>
<reference evidence="2" key="1">
    <citation type="journal article" date="2015" name="Nature">
        <title>Complex archaea that bridge the gap between prokaryotes and eukaryotes.</title>
        <authorList>
            <person name="Spang A."/>
            <person name="Saw J.H."/>
            <person name="Jorgensen S.L."/>
            <person name="Zaremba-Niedzwiedzka K."/>
            <person name="Martijn J."/>
            <person name="Lind A.E."/>
            <person name="van Eijk R."/>
            <person name="Schleper C."/>
            <person name="Guy L."/>
            <person name="Ettema T.J."/>
        </authorList>
    </citation>
    <scope>NUCLEOTIDE SEQUENCE</scope>
</reference>
<dbReference type="Pfam" id="PF20223">
    <property type="entry name" value="DUF6582"/>
    <property type="match status" value="1"/>
</dbReference>
<dbReference type="EMBL" id="LAZR01005036">
    <property type="protein sequence ID" value="KKN03406.1"/>
    <property type="molecule type" value="Genomic_DNA"/>
</dbReference>
<gene>
    <name evidence="2" type="ORF">LCGC14_1107920</name>
</gene>
<feature type="compositionally biased region" description="Basic and acidic residues" evidence="1">
    <location>
        <begin position="520"/>
        <end position="533"/>
    </location>
</feature>
<feature type="non-terminal residue" evidence="2">
    <location>
        <position position="1"/>
    </location>
</feature>
<evidence type="ECO:0000256" key="1">
    <source>
        <dbReference type="SAM" id="MobiDB-lite"/>
    </source>
</evidence>
<feature type="region of interest" description="Disordered" evidence="1">
    <location>
        <begin position="1"/>
        <end position="23"/>
    </location>
</feature>